<protein>
    <submittedName>
        <fullName evidence="1">Uncharacterized protein</fullName>
    </submittedName>
</protein>
<dbReference type="Proteomes" id="UP001177670">
    <property type="component" value="Unassembled WGS sequence"/>
</dbReference>
<accession>A0AA40KXT1</accession>
<gene>
    <name evidence="1" type="ORF">K0M31_001473</name>
</gene>
<dbReference type="EMBL" id="JAHYIQ010000001">
    <property type="protein sequence ID" value="KAK1136941.1"/>
    <property type="molecule type" value="Genomic_DNA"/>
</dbReference>
<organism evidence="1 2">
    <name type="scientific">Melipona bicolor</name>
    <dbReference type="NCBI Taxonomy" id="60889"/>
    <lineage>
        <taxon>Eukaryota</taxon>
        <taxon>Metazoa</taxon>
        <taxon>Ecdysozoa</taxon>
        <taxon>Arthropoda</taxon>
        <taxon>Hexapoda</taxon>
        <taxon>Insecta</taxon>
        <taxon>Pterygota</taxon>
        <taxon>Neoptera</taxon>
        <taxon>Endopterygota</taxon>
        <taxon>Hymenoptera</taxon>
        <taxon>Apocrita</taxon>
        <taxon>Aculeata</taxon>
        <taxon>Apoidea</taxon>
        <taxon>Anthophila</taxon>
        <taxon>Apidae</taxon>
        <taxon>Melipona</taxon>
    </lineage>
</organism>
<sequence length="173" mass="19525">MEVVYGTVGVDWPLEAFRLGRPNEGRGRRGRKSKRGRWYGPVPLKLKVAASEGQPSFLPFPLQRLTKLTTASTAAVALTRPPLCTALFHRTPDIDWPRLSPSRYNNSVESDFPTGRATRLTRLLGHTVRDGLLETRVHRGLPGERFFEWMGHAGIAPGASFLIRFDQERSFRE</sequence>
<dbReference type="AlphaFoldDB" id="A0AA40KXT1"/>
<comment type="caution">
    <text evidence="1">The sequence shown here is derived from an EMBL/GenBank/DDBJ whole genome shotgun (WGS) entry which is preliminary data.</text>
</comment>
<evidence type="ECO:0000313" key="2">
    <source>
        <dbReference type="Proteomes" id="UP001177670"/>
    </source>
</evidence>
<name>A0AA40KXT1_9HYME</name>
<proteinExistence type="predicted"/>
<keyword evidence="2" id="KW-1185">Reference proteome</keyword>
<evidence type="ECO:0000313" key="1">
    <source>
        <dbReference type="EMBL" id="KAK1136941.1"/>
    </source>
</evidence>
<reference evidence="1" key="1">
    <citation type="submission" date="2021-10" db="EMBL/GenBank/DDBJ databases">
        <title>Melipona bicolor Genome sequencing and assembly.</title>
        <authorList>
            <person name="Araujo N.S."/>
            <person name="Arias M.C."/>
        </authorList>
    </citation>
    <scope>NUCLEOTIDE SEQUENCE</scope>
    <source>
        <strain evidence="1">USP_2M_L1-L4_2017</strain>
        <tissue evidence="1">Whole body</tissue>
    </source>
</reference>